<dbReference type="AlphaFoldDB" id="A0AAD7LBC0"/>
<dbReference type="KEGG" id="qsa:O6P43_026163"/>
<evidence type="ECO:0000313" key="2">
    <source>
        <dbReference type="Proteomes" id="UP001163823"/>
    </source>
</evidence>
<keyword evidence="2" id="KW-1185">Reference proteome</keyword>
<accession>A0AAD7LBC0</accession>
<comment type="caution">
    <text evidence="1">The sequence shown here is derived from an EMBL/GenBank/DDBJ whole genome shotgun (WGS) entry which is preliminary data.</text>
</comment>
<gene>
    <name evidence="1" type="ORF">O6P43_026163</name>
</gene>
<sequence>MAMSEYCVAGGGGGGEFIVTVNKVKLVAAALAMHDHWLPLSNLDLLLPAVDVGVFFCYKNPTTTTTTTTSRGGGSGFASMVATLKKGLAQALVSYYALAGEVVSLSYFATTMGLSLWKHLPALCFNNSTCTIQMKPLKESLCPTRSMASLQYKSVDLFL</sequence>
<dbReference type="Pfam" id="PF02458">
    <property type="entry name" value="Transferase"/>
    <property type="match status" value="1"/>
</dbReference>
<proteinExistence type="predicted"/>
<dbReference type="Proteomes" id="UP001163823">
    <property type="component" value="Chromosome 10"/>
</dbReference>
<reference evidence="1" key="1">
    <citation type="journal article" date="2023" name="Science">
        <title>Elucidation of the pathway for biosynthesis of saponin adjuvants from the soapbark tree.</title>
        <authorList>
            <person name="Reed J."/>
            <person name="Orme A."/>
            <person name="El-Demerdash A."/>
            <person name="Owen C."/>
            <person name="Martin L.B.B."/>
            <person name="Misra R.C."/>
            <person name="Kikuchi S."/>
            <person name="Rejzek M."/>
            <person name="Martin A.C."/>
            <person name="Harkess A."/>
            <person name="Leebens-Mack J."/>
            <person name="Louveau T."/>
            <person name="Stephenson M.J."/>
            <person name="Osbourn A."/>
        </authorList>
    </citation>
    <scope>NUCLEOTIDE SEQUENCE</scope>
    <source>
        <strain evidence="1">S10</strain>
    </source>
</reference>
<dbReference type="Gene3D" id="3.30.559.10">
    <property type="entry name" value="Chloramphenicol acetyltransferase-like domain"/>
    <property type="match status" value="1"/>
</dbReference>
<organism evidence="1 2">
    <name type="scientific">Quillaja saponaria</name>
    <name type="common">Soap bark tree</name>
    <dbReference type="NCBI Taxonomy" id="32244"/>
    <lineage>
        <taxon>Eukaryota</taxon>
        <taxon>Viridiplantae</taxon>
        <taxon>Streptophyta</taxon>
        <taxon>Embryophyta</taxon>
        <taxon>Tracheophyta</taxon>
        <taxon>Spermatophyta</taxon>
        <taxon>Magnoliopsida</taxon>
        <taxon>eudicotyledons</taxon>
        <taxon>Gunneridae</taxon>
        <taxon>Pentapetalae</taxon>
        <taxon>rosids</taxon>
        <taxon>fabids</taxon>
        <taxon>Fabales</taxon>
        <taxon>Quillajaceae</taxon>
        <taxon>Quillaja</taxon>
    </lineage>
</organism>
<evidence type="ECO:0000313" key="1">
    <source>
        <dbReference type="EMBL" id="KAJ7954602.1"/>
    </source>
</evidence>
<dbReference type="InterPro" id="IPR023213">
    <property type="entry name" value="CAT-like_dom_sf"/>
</dbReference>
<dbReference type="EMBL" id="JARAOO010000010">
    <property type="protein sequence ID" value="KAJ7954602.1"/>
    <property type="molecule type" value="Genomic_DNA"/>
</dbReference>
<protein>
    <submittedName>
        <fullName evidence="1">Shikimate O-hydroxycinnamoyltransferase</fullName>
    </submittedName>
</protein>
<name>A0AAD7LBC0_QUISA</name>